<dbReference type="AlphaFoldDB" id="A0A8S9S343"/>
<evidence type="ECO:0000313" key="2">
    <source>
        <dbReference type="Proteomes" id="UP000712600"/>
    </source>
</evidence>
<organism evidence="1 2">
    <name type="scientific">Brassica cretica</name>
    <name type="common">Mustard</name>
    <dbReference type="NCBI Taxonomy" id="69181"/>
    <lineage>
        <taxon>Eukaryota</taxon>
        <taxon>Viridiplantae</taxon>
        <taxon>Streptophyta</taxon>
        <taxon>Embryophyta</taxon>
        <taxon>Tracheophyta</taxon>
        <taxon>Spermatophyta</taxon>
        <taxon>Magnoliopsida</taxon>
        <taxon>eudicotyledons</taxon>
        <taxon>Gunneridae</taxon>
        <taxon>Pentapetalae</taxon>
        <taxon>rosids</taxon>
        <taxon>malvids</taxon>
        <taxon>Brassicales</taxon>
        <taxon>Brassicaceae</taxon>
        <taxon>Brassiceae</taxon>
        <taxon>Brassica</taxon>
    </lineage>
</organism>
<dbReference type="Proteomes" id="UP000712600">
    <property type="component" value="Unassembled WGS sequence"/>
</dbReference>
<protein>
    <submittedName>
        <fullName evidence="1">Uncharacterized protein</fullName>
    </submittedName>
</protein>
<dbReference type="EMBL" id="QGKX02000088">
    <property type="protein sequence ID" value="KAF3586374.1"/>
    <property type="molecule type" value="Genomic_DNA"/>
</dbReference>
<accession>A0A8S9S343</accession>
<dbReference type="PANTHER" id="PTHR36787">
    <property type="entry name" value="TRANSMEMBRANE PROTEIN"/>
    <property type="match status" value="1"/>
</dbReference>
<evidence type="ECO:0000313" key="1">
    <source>
        <dbReference type="EMBL" id="KAF3586374.1"/>
    </source>
</evidence>
<sequence>MNIKVSTFLLDHLGGFIPGSNPGQHNEHMNRRAGIYAVHVRQFGGHVADLPSNYLIPLTNSVPTQAFATQCCTTGRARGLCFVVFADLVLQKESLWRNTPSMAARLRQRRLCLEMIRGAEMTHHSYTPYVTSPWWWWQHDKGSV</sequence>
<reference evidence="1" key="1">
    <citation type="submission" date="2019-12" db="EMBL/GenBank/DDBJ databases">
        <title>Genome sequencing and annotation of Brassica cretica.</title>
        <authorList>
            <person name="Studholme D.J."/>
            <person name="Sarris P."/>
        </authorList>
    </citation>
    <scope>NUCLEOTIDE SEQUENCE</scope>
    <source>
        <strain evidence="1">PFS-109/04</strain>
        <tissue evidence="1">Leaf</tissue>
    </source>
</reference>
<proteinExistence type="predicted"/>
<comment type="caution">
    <text evidence="1">The sequence shown here is derived from an EMBL/GenBank/DDBJ whole genome shotgun (WGS) entry which is preliminary data.</text>
</comment>
<name>A0A8S9S343_BRACR</name>
<gene>
    <name evidence="1" type="ORF">F2Q69_00028996</name>
</gene>